<dbReference type="Proteomes" id="UP001367508">
    <property type="component" value="Unassembled WGS sequence"/>
</dbReference>
<name>A0AAN9Q393_CANGL</name>
<evidence type="ECO:0000313" key="2">
    <source>
        <dbReference type="Proteomes" id="UP001367508"/>
    </source>
</evidence>
<protein>
    <submittedName>
        <fullName evidence="1">Uncharacterized protein</fullName>
    </submittedName>
</protein>
<reference evidence="1 2" key="1">
    <citation type="submission" date="2024-01" db="EMBL/GenBank/DDBJ databases">
        <title>The genomes of 5 underutilized Papilionoideae crops provide insights into root nodulation and disease resistanc.</title>
        <authorList>
            <person name="Jiang F."/>
        </authorList>
    </citation>
    <scope>NUCLEOTIDE SEQUENCE [LARGE SCALE GENOMIC DNA]</scope>
    <source>
        <strain evidence="1">LVBAO_FW01</strain>
        <tissue evidence="1">Leaves</tissue>
    </source>
</reference>
<evidence type="ECO:0000313" key="1">
    <source>
        <dbReference type="EMBL" id="KAK7320721.1"/>
    </source>
</evidence>
<keyword evidence="2" id="KW-1185">Reference proteome</keyword>
<accession>A0AAN9Q393</accession>
<sequence length="70" mass="7829">MIESISNPLELQFQRNFLHASPINSAPTQCSSCFKNQSDKSLSVKIRIGAPKNPLIAYHIIVFIFPSLQV</sequence>
<proteinExistence type="predicted"/>
<dbReference type="AlphaFoldDB" id="A0AAN9Q393"/>
<dbReference type="EMBL" id="JAYMYQ010000007">
    <property type="protein sequence ID" value="KAK7320721.1"/>
    <property type="molecule type" value="Genomic_DNA"/>
</dbReference>
<organism evidence="1 2">
    <name type="scientific">Canavalia gladiata</name>
    <name type="common">Sword bean</name>
    <name type="synonym">Dolichos gladiatus</name>
    <dbReference type="NCBI Taxonomy" id="3824"/>
    <lineage>
        <taxon>Eukaryota</taxon>
        <taxon>Viridiplantae</taxon>
        <taxon>Streptophyta</taxon>
        <taxon>Embryophyta</taxon>
        <taxon>Tracheophyta</taxon>
        <taxon>Spermatophyta</taxon>
        <taxon>Magnoliopsida</taxon>
        <taxon>eudicotyledons</taxon>
        <taxon>Gunneridae</taxon>
        <taxon>Pentapetalae</taxon>
        <taxon>rosids</taxon>
        <taxon>fabids</taxon>
        <taxon>Fabales</taxon>
        <taxon>Fabaceae</taxon>
        <taxon>Papilionoideae</taxon>
        <taxon>50 kb inversion clade</taxon>
        <taxon>NPAAA clade</taxon>
        <taxon>indigoferoid/millettioid clade</taxon>
        <taxon>Phaseoleae</taxon>
        <taxon>Canavalia</taxon>
    </lineage>
</organism>
<gene>
    <name evidence="1" type="ORF">VNO77_30454</name>
</gene>
<comment type="caution">
    <text evidence="1">The sequence shown here is derived from an EMBL/GenBank/DDBJ whole genome shotgun (WGS) entry which is preliminary data.</text>
</comment>